<protein>
    <recommendedName>
        <fullName evidence="1">HTH cro/C1-type domain-containing protein</fullName>
    </recommendedName>
</protein>
<name>A0A261FL94_9BIFI</name>
<dbReference type="Proteomes" id="UP000216352">
    <property type="component" value="Unassembled WGS sequence"/>
</dbReference>
<comment type="caution">
    <text evidence="2">The sequence shown here is derived from an EMBL/GenBank/DDBJ whole genome shotgun (WGS) entry which is preliminary data.</text>
</comment>
<feature type="domain" description="HTH cro/C1-type" evidence="1">
    <location>
        <begin position="7"/>
        <end position="63"/>
    </location>
</feature>
<dbReference type="OrthoDB" id="3232426at2"/>
<dbReference type="CDD" id="cd00093">
    <property type="entry name" value="HTH_XRE"/>
    <property type="match status" value="1"/>
</dbReference>
<evidence type="ECO:0000259" key="1">
    <source>
        <dbReference type="PROSITE" id="PS50943"/>
    </source>
</evidence>
<dbReference type="GO" id="GO:0003677">
    <property type="term" value="F:DNA binding"/>
    <property type="evidence" value="ECO:0007669"/>
    <property type="project" value="InterPro"/>
</dbReference>
<keyword evidence="3" id="KW-1185">Reference proteome</keyword>
<accession>A0A261FL94</accession>
<dbReference type="AlphaFoldDB" id="A0A261FL94"/>
<proteinExistence type="predicted"/>
<dbReference type="Pfam" id="PF13443">
    <property type="entry name" value="HTH_26"/>
    <property type="match status" value="1"/>
</dbReference>
<evidence type="ECO:0000313" key="2">
    <source>
        <dbReference type="EMBL" id="OZG59929.1"/>
    </source>
</evidence>
<sequence length="185" mass="21163">MQANEALKKLMELTGMTAAQLSRATNLDESVVSRTLHGKTIPRFDTIEEAARALGYEVTLTPLEQVTMRLTGAPSMQELVESIHTYAGDADQWSRISASMRNLFEFPDEQPVRFTSVAKDMDRNWSAFMAGLYDHQQWAIDHDTTSLRLDEPWTPLRKIYRSATQPDPDFARYNVILPRGELQWK</sequence>
<dbReference type="InterPro" id="IPR001387">
    <property type="entry name" value="Cro/C1-type_HTH"/>
</dbReference>
<dbReference type="RefSeq" id="WP_072726132.1">
    <property type="nucleotide sequence ID" value="NZ_BDIS01000019.1"/>
</dbReference>
<evidence type="ECO:0000313" key="3">
    <source>
        <dbReference type="Proteomes" id="UP000216352"/>
    </source>
</evidence>
<organism evidence="2 3">
    <name type="scientific">Bifidobacterium lemurum</name>
    <dbReference type="NCBI Taxonomy" id="1603886"/>
    <lineage>
        <taxon>Bacteria</taxon>
        <taxon>Bacillati</taxon>
        <taxon>Actinomycetota</taxon>
        <taxon>Actinomycetes</taxon>
        <taxon>Bifidobacteriales</taxon>
        <taxon>Bifidobacteriaceae</taxon>
        <taxon>Bifidobacterium</taxon>
    </lineage>
</organism>
<dbReference type="SMART" id="SM00530">
    <property type="entry name" value="HTH_XRE"/>
    <property type="match status" value="1"/>
</dbReference>
<dbReference type="EMBL" id="MWWX01000019">
    <property type="protein sequence ID" value="OZG59929.1"/>
    <property type="molecule type" value="Genomic_DNA"/>
</dbReference>
<dbReference type="PROSITE" id="PS50943">
    <property type="entry name" value="HTH_CROC1"/>
    <property type="match status" value="1"/>
</dbReference>
<dbReference type="Gene3D" id="1.10.260.40">
    <property type="entry name" value="lambda repressor-like DNA-binding domains"/>
    <property type="match status" value="1"/>
</dbReference>
<dbReference type="STRING" id="1603886.GCA_001895165_01505"/>
<dbReference type="SUPFAM" id="SSF47413">
    <property type="entry name" value="lambda repressor-like DNA-binding domains"/>
    <property type="match status" value="1"/>
</dbReference>
<reference evidence="2 3" key="1">
    <citation type="journal article" date="2017" name="BMC Genomics">
        <title>Comparative genomic and phylogenomic analyses of the Bifidobacteriaceae family.</title>
        <authorList>
            <person name="Lugli G.A."/>
            <person name="Milani C."/>
            <person name="Turroni F."/>
            <person name="Duranti S."/>
            <person name="Mancabelli L."/>
            <person name="Mangifesta M."/>
            <person name="Ferrario C."/>
            <person name="Modesto M."/>
            <person name="Mattarelli P."/>
            <person name="Jiri K."/>
            <person name="van Sinderen D."/>
            <person name="Ventura M."/>
        </authorList>
    </citation>
    <scope>NUCLEOTIDE SEQUENCE [LARGE SCALE GENOMIC DNA]</scope>
    <source>
        <strain evidence="2 3">DSM 28807</strain>
    </source>
</reference>
<gene>
    <name evidence="2" type="ORF">BLEM_2104</name>
</gene>
<dbReference type="InterPro" id="IPR010982">
    <property type="entry name" value="Lambda_DNA-bd_dom_sf"/>
</dbReference>